<dbReference type="SUPFAM" id="SSF56784">
    <property type="entry name" value="HAD-like"/>
    <property type="match status" value="1"/>
</dbReference>
<dbReference type="GO" id="GO:0016787">
    <property type="term" value="F:hydrolase activity"/>
    <property type="evidence" value="ECO:0007669"/>
    <property type="project" value="UniProtKB-KW"/>
</dbReference>
<dbReference type="SFLD" id="SFLDG01135">
    <property type="entry name" value="C1.5.6:_HAD__Beta-PGM__Phospha"/>
    <property type="match status" value="1"/>
</dbReference>
<dbReference type="InterPro" id="IPR023214">
    <property type="entry name" value="HAD_sf"/>
</dbReference>
<dbReference type="InterPro" id="IPR036412">
    <property type="entry name" value="HAD-like_sf"/>
</dbReference>
<keyword evidence="2" id="KW-1185">Reference proteome</keyword>
<name>A0A5M8FL68_9GAMM</name>
<dbReference type="Pfam" id="PF00702">
    <property type="entry name" value="Hydrolase"/>
    <property type="match status" value="1"/>
</dbReference>
<evidence type="ECO:0000313" key="2">
    <source>
        <dbReference type="Proteomes" id="UP000322981"/>
    </source>
</evidence>
<dbReference type="SFLD" id="SFLDF00035">
    <property type="entry name" value="phosphoglycolate_phosphatase"/>
    <property type="match status" value="1"/>
</dbReference>
<dbReference type="EMBL" id="VWXX01000009">
    <property type="protein sequence ID" value="KAA6185489.1"/>
    <property type="molecule type" value="Genomic_DNA"/>
</dbReference>
<dbReference type="SFLD" id="SFLDS00003">
    <property type="entry name" value="Haloacid_Dehalogenase"/>
    <property type="match status" value="1"/>
</dbReference>
<dbReference type="Gene3D" id="1.10.150.240">
    <property type="entry name" value="Putative phosphatase, domain 2"/>
    <property type="match status" value="1"/>
</dbReference>
<dbReference type="SFLD" id="SFLDG01129">
    <property type="entry name" value="C1.5:_HAD__Beta-PGM__Phosphata"/>
    <property type="match status" value="1"/>
</dbReference>
<accession>A0A5M8FL68</accession>
<dbReference type="Proteomes" id="UP000322981">
    <property type="component" value="Unassembled WGS sequence"/>
</dbReference>
<dbReference type="PANTHER" id="PTHR42896">
    <property type="entry name" value="XYLULOSE-1,5-BISPHOSPHATE (XUBP) PHOSPHATASE"/>
    <property type="match status" value="1"/>
</dbReference>
<proteinExistence type="predicted"/>
<dbReference type="NCBIfam" id="TIGR01509">
    <property type="entry name" value="HAD-SF-IA-v3"/>
    <property type="match status" value="1"/>
</dbReference>
<dbReference type="InterPro" id="IPR044999">
    <property type="entry name" value="CbbY-like"/>
</dbReference>
<dbReference type="Gene3D" id="3.40.50.1000">
    <property type="entry name" value="HAD superfamily/HAD-like"/>
    <property type="match status" value="1"/>
</dbReference>
<dbReference type="InterPro" id="IPR006439">
    <property type="entry name" value="HAD-SF_hydro_IA"/>
</dbReference>
<organism evidence="1 2">
    <name type="scientific">Thiohalocapsa marina</name>
    <dbReference type="NCBI Taxonomy" id="424902"/>
    <lineage>
        <taxon>Bacteria</taxon>
        <taxon>Pseudomonadati</taxon>
        <taxon>Pseudomonadota</taxon>
        <taxon>Gammaproteobacteria</taxon>
        <taxon>Chromatiales</taxon>
        <taxon>Chromatiaceae</taxon>
        <taxon>Thiohalocapsa</taxon>
    </lineage>
</organism>
<comment type="caution">
    <text evidence="1">The sequence shown here is derived from an EMBL/GenBank/DDBJ whole genome shotgun (WGS) entry which is preliminary data.</text>
</comment>
<dbReference type="PRINTS" id="PR00413">
    <property type="entry name" value="HADHALOGNASE"/>
</dbReference>
<gene>
    <name evidence="1" type="ORF">F2Q65_08380</name>
</gene>
<protein>
    <submittedName>
        <fullName evidence="1">HAD-IA family hydrolase</fullName>
    </submittedName>
</protein>
<dbReference type="PANTHER" id="PTHR42896:SF2">
    <property type="entry name" value="CBBY-LIKE PROTEIN"/>
    <property type="match status" value="1"/>
</dbReference>
<sequence>MTAPLQAIIFDVDGTLADTERDGHRPAFNAAFADVGLDWEWSVPLYGELLRVTGGKERIHEYLRRFRPDFVPPPKSGSESASPSLDAFVRELHRRKTEHYVAMMRDGVIPLRSGVLRLLREARDAGVRLAIATTTTPENVTALLASAPEPGLEHWFEVIAAGDVVPAKKPAPDIFQLALAQLDLPPAACAAVEDSDNGVRSALGADLRALLVTVSSYTEQQDFTGAALVVDRLGEPDAPSTALAGTLQGFPHISLDALRAMHRRAYSMP</sequence>
<dbReference type="OrthoDB" id="9782449at2"/>
<keyword evidence="1" id="KW-0378">Hydrolase</keyword>
<evidence type="ECO:0000313" key="1">
    <source>
        <dbReference type="EMBL" id="KAA6185489.1"/>
    </source>
</evidence>
<dbReference type="AlphaFoldDB" id="A0A5M8FL68"/>
<dbReference type="RefSeq" id="WP_150092335.1">
    <property type="nucleotide sequence ID" value="NZ_JBFUOH010000097.1"/>
</dbReference>
<dbReference type="InterPro" id="IPR023198">
    <property type="entry name" value="PGP-like_dom2"/>
</dbReference>
<reference evidence="1 2" key="1">
    <citation type="submission" date="2019-09" db="EMBL/GenBank/DDBJ databases">
        <title>Whole-genome sequence of the purple sulfur bacterium Thiohalocapsa marina DSM 19078.</title>
        <authorList>
            <person name="Kyndt J.A."/>
            <person name="Meyer T.E."/>
        </authorList>
    </citation>
    <scope>NUCLEOTIDE SEQUENCE [LARGE SCALE GENOMIC DNA]</scope>
    <source>
        <strain evidence="1 2">DSM 19078</strain>
    </source>
</reference>